<proteinExistence type="predicted"/>
<dbReference type="InterPro" id="IPR009818">
    <property type="entry name" value="PAM2_motif"/>
</dbReference>
<organism evidence="1 2">
    <name type="scientific">Nyssa sinensis</name>
    <dbReference type="NCBI Taxonomy" id="561372"/>
    <lineage>
        <taxon>Eukaryota</taxon>
        <taxon>Viridiplantae</taxon>
        <taxon>Streptophyta</taxon>
        <taxon>Embryophyta</taxon>
        <taxon>Tracheophyta</taxon>
        <taxon>Spermatophyta</taxon>
        <taxon>Magnoliopsida</taxon>
        <taxon>eudicotyledons</taxon>
        <taxon>Gunneridae</taxon>
        <taxon>Pentapetalae</taxon>
        <taxon>asterids</taxon>
        <taxon>Cornales</taxon>
        <taxon>Nyssaceae</taxon>
        <taxon>Nyssa</taxon>
    </lineage>
</organism>
<sequence length="78" mass="8318">MAVGVEMTGDAAGAAPLVQSLPKTNTVDTNTNVVSLSNGAKDFYSKSKFTMQDIVDMLSKLKLNPLAKEFFPSSQFSS</sequence>
<dbReference type="Proteomes" id="UP000325577">
    <property type="component" value="Linkage Group LG12"/>
</dbReference>
<accession>A0A5J5BJ95</accession>
<gene>
    <name evidence="1" type="ORF">F0562_023833</name>
</gene>
<name>A0A5J5BJ95_9ASTE</name>
<dbReference type="AlphaFoldDB" id="A0A5J5BJ95"/>
<evidence type="ECO:0000313" key="2">
    <source>
        <dbReference type="Proteomes" id="UP000325577"/>
    </source>
</evidence>
<keyword evidence="2" id="KW-1185">Reference proteome</keyword>
<dbReference type="EMBL" id="CM018035">
    <property type="protein sequence ID" value="KAA8542668.1"/>
    <property type="molecule type" value="Genomic_DNA"/>
</dbReference>
<protein>
    <submittedName>
        <fullName evidence="1">Uncharacterized protein</fullName>
    </submittedName>
</protein>
<evidence type="ECO:0000313" key="1">
    <source>
        <dbReference type="EMBL" id="KAA8542668.1"/>
    </source>
</evidence>
<dbReference type="Pfam" id="PF07145">
    <property type="entry name" value="PAM2"/>
    <property type="match status" value="1"/>
</dbReference>
<dbReference type="OrthoDB" id="1710219at2759"/>
<reference evidence="1 2" key="1">
    <citation type="submission" date="2019-09" db="EMBL/GenBank/DDBJ databases">
        <title>A chromosome-level genome assembly of the Chinese tupelo Nyssa sinensis.</title>
        <authorList>
            <person name="Yang X."/>
            <person name="Kang M."/>
            <person name="Yang Y."/>
            <person name="Xiong H."/>
            <person name="Wang M."/>
            <person name="Zhang Z."/>
            <person name="Wang Z."/>
            <person name="Wu H."/>
            <person name="Ma T."/>
            <person name="Liu J."/>
            <person name="Xi Z."/>
        </authorList>
    </citation>
    <scope>NUCLEOTIDE SEQUENCE [LARGE SCALE GENOMIC DNA]</scope>
    <source>
        <strain evidence="1">J267</strain>
        <tissue evidence="1">Leaf</tissue>
    </source>
</reference>